<evidence type="ECO:0000256" key="3">
    <source>
        <dbReference type="ARBA" id="ARBA00022448"/>
    </source>
</evidence>
<dbReference type="AlphaFoldDB" id="A0A7X3LWA2"/>
<feature type="transmembrane region" description="Helical" evidence="8">
    <location>
        <begin position="186"/>
        <end position="208"/>
    </location>
</feature>
<keyword evidence="11" id="KW-1185">Reference proteome</keyword>
<dbReference type="GO" id="GO:0055085">
    <property type="term" value="P:transmembrane transport"/>
    <property type="evidence" value="ECO:0007669"/>
    <property type="project" value="InterPro"/>
</dbReference>
<feature type="transmembrane region" description="Helical" evidence="8">
    <location>
        <begin position="104"/>
        <end position="124"/>
    </location>
</feature>
<name>A0A7X3LWA2_9HYPH</name>
<dbReference type="PANTHER" id="PTHR42929:SF3">
    <property type="entry name" value="PUTRESCINE TRANSPORT SYSTEM PERMEASE PROTEIN POTH"/>
    <property type="match status" value="1"/>
</dbReference>
<sequence>MVDTAAPGADVEAAPALKRKRSLGGWLLIAIPYAWLLFFFLAPFFIVFKISLSEIAVAIPPYLPTFDLAEGWQGLRENFAAFSFENYIWLTQDALYWKSYLSSVWIAATSTAITLVIGYPLAYGMARAPAAWRPTLLMLVILPFWTSFLIRVYAWIGILKNEGLLNQALLSIGVIDEPLTILNTNAAVYIGIVYSYLPFLVLPLYATLEKLDESLLEAASDLGCPPWKAFWKITVPLSLPGVIAGCFLVFIPAVGEFVIPDLLGGSETLMIGKTLWSEFFANRDWPVSSAVAVILLLILVVPIVLFQNQQQRASEKDA</sequence>
<feature type="transmembrane region" description="Helical" evidence="8">
    <location>
        <begin position="136"/>
        <end position="156"/>
    </location>
</feature>
<evidence type="ECO:0000313" key="11">
    <source>
        <dbReference type="Proteomes" id="UP000433101"/>
    </source>
</evidence>
<dbReference type="Gene3D" id="1.10.3720.10">
    <property type="entry name" value="MetI-like"/>
    <property type="match status" value="1"/>
</dbReference>
<comment type="similarity">
    <text evidence="2">Belongs to the binding-protein-dependent transport system permease family. CysTW subfamily.</text>
</comment>
<accession>A0A7X3LWA2</accession>
<feature type="transmembrane region" description="Helical" evidence="8">
    <location>
        <begin position="26"/>
        <end position="48"/>
    </location>
</feature>
<dbReference type="SUPFAM" id="SSF161098">
    <property type="entry name" value="MetI-like"/>
    <property type="match status" value="1"/>
</dbReference>
<keyword evidence="7 8" id="KW-0472">Membrane</keyword>
<feature type="transmembrane region" description="Helical" evidence="8">
    <location>
        <begin position="229"/>
        <end position="254"/>
    </location>
</feature>
<dbReference type="PANTHER" id="PTHR42929">
    <property type="entry name" value="INNER MEMBRANE ABC TRANSPORTER PERMEASE PROTEIN YDCU-RELATED-RELATED"/>
    <property type="match status" value="1"/>
</dbReference>
<keyword evidence="4" id="KW-1003">Cell membrane</keyword>
<reference evidence="10 11" key="1">
    <citation type="submission" date="2019-12" db="EMBL/GenBank/DDBJ databases">
        <authorList>
            <person name="Li M."/>
        </authorList>
    </citation>
    <scope>NUCLEOTIDE SEQUENCE [LARGE SCALE GENOMIC DNA]</scope>
    <source>
        <strain evidence="10 11">GBMRC 2046</strain>
    </source>
</reference>
<evidence type="ECO:0000256" key="4">
    <source>
        <dbReference type="ARBA" id="ARBA00022475"/>
    </source>
</evidence>
<dbReference type="RefSeq" id="WP_160776492.1">
    <property type="nucleotide sequence ID" value="NZ_WUMV01000007.1"/>
</dbReference>
<proteinExistence type="inferred from homology"/>
<organism evidence="10 11">
    <name type="scientific">Stappia sediminis</name>
    <dbReference type="NCBI Taxonomy" id="2692190"/>
    <lineage>
        <taxon>Bacteria</taxon>
        <taxon>Pseudomonadati</taxon>
        <taxon>Pseudomonadota</taxon>
        <taxon>Alphaproteobacteria</taxon>
        <taxon>Hyphomicrobiales</taxon>
        <taxon>Stappiaceae</taxon>
        <taxon>Stappia</taxon>
    </lineage>
</organism>
<dbReference type="PROSITE" id="PS50928">
    <property type="entry name" value="ABC_TM1"/>
    <property type="match status" value="1"/>
</dbReference>
<evidence type="ECO:0000313" key="10">
    <source>
        <dbReference type="EMBL" id="MXN66247.1"/>
    </source>
</evidence>
<feature type="transmembrane region" description="Helical" evidence="8">
    <location>
        <begin position="285"/>
        <end position="306"/>
    </location>
</feature>
<dbReference type="InterPro" id="IPR035906">
    <property type="entry name" value="MetI-like_sf"/>
</dbReference>
<protein>
    <submittedName>
        <fullName evidence="10">ABC transporter permease subunit</fullName>
    </submittedName>
</protein>
<evidence type="ECO:0000256" key="6">
    <source>
        <dbReference type="ARBA" id="ARBA00022989"/>
    </source>
</evidence>
<dbReference type="Proteomes" id="UP000433101">
    <property type="component" value="Unassembled WGS sequence"/>
</dbReference>
<evidence type="ECO:0000256" key="2">
    <source>
        <dbReference type="ARBA" id="ARBA00007069"/>
    </source>
</evidence>
<evidence type="ECO:0000256" key="7">
    <source>
        <dbReference type="ARBA" id="ARBA00023136"/>
    </source>
</evidence>
<dbReference type="GO" id="GO:0005886">
    <property type="term" value="C:plasma membrane"/>
    <property type="evidence" value="ECO:0007669"/>
    <property type="project" value="UniProtKB-SubCell"/>
</dbReference>
<gene>
    <name evidence="10" type="ORF">GR183_15135</name>
</gene>
<evidence type="ECO:0000256" key="8">
    <source>
        <dbReference type="RuleBase" id="RU363032"/>
    </source>
</evidence>
<dbReference type="CDD" id="cd06261">
    <property type="entry name" value="TM_PBP2"/>
    <property type="match status" value="1"/>
</dbReference>
<comment type="caution">
    <text evidence="10">The sequence shown here is derived from an EMBL/GenBank/DDBJ whole genome shotgun (WGS) entry which is preliminary data.</text>
</comment>
<evidence type="ECO:0000256" key="1">
    <source>
        <dbReference type="ARBA" id="ARBA00004651"/>
    </source>
</evidence>
<comment type="subcellular location">
    <subcellularLocation>
        <location evidence="1 8">Cell membrane</location>
        <topology evidence="1 8">Multi-pass membrane protein</topology>
    </subcellularLocation>
</comment>
<evidence type="ECO:0000259" key="9">
    <source>
        <dbReference type="PROSITE" id="PS50928"/>
    </source>
</evidence>
<keyword evidence="5 8" id="KW-0812">Transmembrane</keyword>
<dbReference type="EMBL" id="WUMV01000007">
    <property type="protein sequence ID" value="MXN66247.1"/>
    <property type="molecule type" value="Genomic_DNA"/>
</dbReference>
<dbReference type="InterPro" id="IPR000515">
    <property type="entry name" value="MetI-like"/>
</dbReference>
<keyword evidence="3 8" id="KW-0813">Transport</keyword>
<keyword evidence="6 8" id="KW-1133">Transmembrane helix</keyword>
<dbReference type="Pfam" id="PF00528">
    <property type="entry name" value="BPD_transp_1"/>
    <property type="match status" value="1"/>
</dbReference>
<feature type="domain" description="ABC transmembrane type-1" evidence="9">
    <location>
        <begin position="100"/>
        <end position="306"/>
    </location>
</feature>
<evidence type="ECO:0000256" key="5">
    <source>
        <dbReference type="ARBA" id="ARBA00022692"/>
    </source>
</evidence>